<keyword evidence="2" id="KW-1133">Transmembrane helix</keyword>
<dbReference type="InterPro" id="IPR011853">
    <property type="entry name" value="TRAP_DctM-Dct_fused"/>
</dbReference>
<dbReference type="PANTHER" id="PTHR43849:SF2">
    <property type="entry name" value="BLL3936 PROTEIN"/>
    <property type="match status" value="1"/>
</dbReference>
<proteinExistence type="predicted"/>
<dbReference type="OrthoDB" id="9759894at2"/>
<keyword evidence="1" id="KW-0813">Transport</keyword>
<evidence type="ECO:0000259" key="3">
    <source>
        <dbReference type="Pfam" id="PF06808"/>
    </source>
</evidence>
<keyword evidence="1" id="KW-0997">Cell inner membrane</keyword>
<feature type="transmembrane region" description="Helical" evidence="2">
    <location>
        <begin position="409"/>
        <end position="434"/>
    </location>
</feature>
<comment type="caution">
    <text evidence="4">The sequence shown here is derived from an EMBL/GenBank/DDBJ whole genome shotgun (WGS) entry which is preliminary data.</text>
</comment>
<dbReference type="PANTHER" id="PTHR43849">
    <property type="entry name" value="BLL3936 PROTEIN"/>
    <property type="match status" value="1"/>
</dbReference>
<sequence>MDSVAHHRRAGSNWLAFADRLSRPFWLVLAAIVVVYHVGLVFYGLVPNLVSRPVHMALILPFVLAAAPGTAGQKASGAVLAIIGSAAALWIAFHHNALGDQYGFLESGWQMAIAICLLLVVLEAARRAIGWPLPLVAGVALLYGLFGQHIPGQFGHSGIPLESFLGTLTIAEGGIWGSLTGVSVGVVAIFVIFGAVLNAGEAGQGFMNVASAAAGRLKGGAAKVSVISSALFGSISGSASANVASTGAVTLPAMEKLGYPKRLAAAVEAVASSGGQIMPPLMGAGAFVMVELTGTPYTAIIAAAILPAILFFVAVWVGIDAYARHTELKSVAKEDRPAARDVFVTSLFFLVPFTVLLLGMFLVGFTPEYSAALAIFAGAALLFVNGQLQSRREQILSRFAAAILNAAKQVSMIAAIILCASIIIGVLSITGLGVKLTSLILEGSGGLLWPSLLLTALACLLLGMEVPTTAAYVICVSVAGPALTQLGLEPLQAHLFVFWFALLSTITPPVCGAVFIAAGMIGENWLRVAITAMALGVGLYIIPLGMIANPAILSLAETPLQALIAFLQIAIGLSAISFGLIGTRRILPSLALIALGFAVIFGPGLLLSQGA</sequence>
<dbReference type="Pfam" id="PF06808">
    <property type="entry name" value="DctM"/>
    <property type="match status" value="1"/>
</dbReference>
<evidence type="ECO:0000256" key="2">
    <source>
        <dbReference type="SAM" id="Phobius"/>
    </source>
</evidence>
<feature type="transmembrane region" description="Helical" evidence="2">
    <location>
        <begin position="102"/>
        <end position="122"/>
    </location>
</feature>
<feature type="transmembrane region" description="Helical" evidence="2">
    <location>
        <begin position="263"/>
        <end position="290"/>
    </location>
</feature>
<evidence type="ECO:0000313" key="5">
    <source>
        <dbReference type="Proteomes" id="UP000231553"/>
    </source>
</evidence>
<feature type="transmembrane region" description="Helical" evidence="2">
    <location>
        <begin position="589"/>
        <end position="608"/>
    </location>
</feature>
<dbReference type="GO" id="GO:0005886">
    <property type="term" value="C:plasma membrane"/>
    <property type="evidence" value="ECO:0007669"/>
    <property type="project" value="UniProtKB-SubCell"/>
</dbReference>
<feature type="transmembrane region" description="Helical" evidence="2">
    <location>
        <begin position="369"/>
        <end position="388"/>
    </location>
</feature>
<dbReference type="EMBL" id="PGTB01000007">
    <property type="protein sequence ID" value="PJE37925.1"/>
    <property type="molecule type" value="Genomic_DNA"/>
</dbReference>
<feature type="transmembrane region" description="Helical" evidence="2">
    <location>
        <begin position="525"/>
        <end position="548"/>
    </location>
</feature>
<name>A0A2M8J587_9RHOB</name>
<evidence type="ECO:0000313" key="4">
    <source>
        <dbReference type="EMBL" id="PJE37925.1"/>
    </source>
</evidence>
<accession>A0A2M8J587</accession>
<dbReference type="AlphaFoldDB" id="A0A2M8J587"/>
<feature type="transmembrane region" description="Helical" evidence="2">
    <location>
        <begin position="78"/>
        <end position="96"/>
    </location>
</feature>
<feature type="transmembrane region" description="Helical" evidence="2">
    <location>
        <begin position="25"/>
        <end position="46"/>
    </location>
</feature>
<feature type="transmembrane region" description="Helical" evidence="2">
    <location>
        <begin position="342"/>
        <end position="363"/>
    </location>
</feature>
<reference evidence="4 5" key="1">
    <citation type="journal article" date="2018" name="Int. J. Syst. Evol. Microbiol.">
        <title>Pseudooceanicola lipolyticus sp. nov., a marine alphaproteobacterium, reclassification of Oceanicola flagellatus as Pseudooceanicola flagellatus comb. nov. and emended description of the genus Pseudooceanicola.</title>
        <authorList>
            <person name="Huang M.-M."/>
            <person name="Guo L.-L."/>
            <person name="Wu Y.-H."/>
            <person name="Lai Q.-L."/>
            <person name="Shao Z.-Z."/>
            <person name="Wang C.-S."/>
            <person name="Wu M."/>
            <person name="Xu X.-W."/>
        </authorList>
    </citation>
    <scope>NUCLEOTIDE SEQUENCE [LARGE SCALE GENOMIC DNA]</scope>
    <source>
        <strain evidence="4 5">157</strain>
    </source>
</reference>
<evidence type="ECO:0000256" key="1">
    <source>
        <dbReference type="RuleBase" id="RU369079"/>
    </source>
</evidence>
<feature type="transmembrane region" description="Helical" evidence="2">
    <location>
        <begin position="560"/>
        <end position="582"/>
    </location>
</feature>
<protein>
    <submittedName>
        <fullName evidence="4">TRAP transporter permease DctM/Q</fullName>
    </submittedName>
</protein>
<dbReference type="RefSeq" id="WP_100161441.1">
    <property type="nucleotide sequence ID" value="NZ_PGTB01000007.1"/>
</dbReference>
<comment type="subcellular location">
    <subcellularLocation>
        <location evidence="1">Cell inner membrane</location>
        <topology evidence="1">Multi-pass membrane protein</topology>
    </subcellularLocation>
</comment>
<feature type="transmembrane region" description="Helical" evidence="2">
    <location>
        <begin position="175"/>
        <end position="197"/>
    </location>
</feature>
<comment type="function">
    <text evidence="1">Part of the tripartite ATP-independent periplasmic (TRAP) transport system.</text>
</comment>
<feature type="transmembrane region" description="Helical" evidence="2">
    <location>
        <begin position="470"/>
        <end position="488"/>
    </location>
</feature>
<keyword evidence="5" id="KW-1185">Reference proteome</keyword>
<feature type="transmembrane region" description="Helical" evidence="2">
    <location>
        <begin position="52"/>
        <end position="71"/>
    </location>
</feature>
<feature type="transmembrane region" description="Helical" evidence="2">
    <location>
        <begin position="446"/>
        <end position="463"/>
    </location>
</feature>
<keyword evidence="1" id="KW-1003">Cell membrane</keyword>
<keyword evidence="2" id="KW-0812">Transmembrane</keyword>
<organism evidence="4 5">
    <name type="scientific">Pseudooceanicola lipolyticus</name>
    <dbReference type="NCBI Taxonomy" id="2029104"/>
    <lineage>
        <taxon>Bacteria</taxon>
        <taxon>Pseudomonadati</taxon>
        <taxon>Pseudomonadota</taxon>
        <taxon>Alphaproteobacteria</taxon>
        <taxon>Rhodobacterales</taxon>
        <taxon>Paracoccaceae</taxon>
        <taxon>Pseudooceanicola</taxon>
    </lineage>
</organism>
<dbReference type="NCBIfam" id="TIGR02123">
    <property type="entry name" value="TRAP_fused"/>
    <property type="match status" value="1"/>
</dbReference>
<feature type="transmembrane region" description="Helical" evidence="2">
    <location>
        <begin position="494"/>
        <end position="518"/>
    </location>
</feature>
<feature type="domain" description="TRAP C4-dicarboxylate transport system permease DctM subunit" evidence="3">
    <location>
        <begin position="118"/>
        <end position="555"/>
    </location>
</feature>
<feature type="transmembrane region" description="Helical" evidence="2">
    <location>
        <begin position="129"/>
        <end position="146"/>
    </location>
</feature>
<dbReference type="InterPro" id="IPR010656">
    <property type="entry name" value="DctM"/>
</dbReference>
<dbReference type="Proteomes" id="UP000231553">
    <property type="component" value="Unassembled WGS sequence"/>
</dbReference>
<dbReference type="GO" id="GO:0022857">
    <property type="term" value="F:transmembrane transporter activity"/>
    <property type="evidence" value="ECO:0007669"/>
    <property type="project" value="UniProtKB-UniRule"/>
</dbReference>
<gene>
    <name evidence="4" type="ORF">CVM52_04690</name>
</gene>
<feature type="transmembrane region" description="Helical" evidence="2">
    <location>
        <begin position="296"/>
        <end position="322"/>
    </location>
</feature>
<keyword evidence="2" id="KW-0472">Membrane</keyword>